<protein>
    <submittedName>
        <fullName evidence="1">Uncharacterized protein</fullName>
    </submittedName>
</protein>
<keyword evidence="2" id="KW-1185">Reference proteome</keyword>
<accession>D4LDX8</accession>
<reference evidence="1" key="1">
    <citation type="submission" date="2010-03" db="EMBL/GenBank/DDBJ databases">
        <title>The genome sequence of Ruminococcus sp. 18P13.</title>
        <authorList>
            <consortium name="metaHIT consortium -- http://www.metahit.eu/"/>
            <person name="Pajon A."/>
            <person name="Turner K."/>
            <person name="Parkhill J."/>
            <person name="Bernalier A."/>
        </authorList>
    </citation>
    <scope>NUCLEOTIDE SEQUENCE [LARGE SCALE GENOMIC DNA]</scope>
    <source>
        <strain evidence="1">Type strain: 18P13</strain>
    </source>
</reference>
<dbReference type="RefSeq" id="WP_015558729.1">
    <property type="nucleotide sequence ID" value="NC_021039.1"/>
</dbReference>
<dbReference type="EMBL" id="FP929052">
    <property type="protein sequence ID" value="CBL17823.1"/>
    <property type="molecule type" value="Genomic_DNA"/>
</dbReference>
<proteinExistence type="predicted"/>
<dbReference type="STRING" id="213810.RUM_17590"/>
<dbReference type="KEGG" id="rch:RUM_17590"/>
<gene>
    <name evidence="1" type="ordered locus">RUM_17590</name>
</gene>
<organism evidence="1 2">
    <name type="scientific">Ruminococcus champanellensis (strain DSM 18848 / JCM 17042 / KCTC 15320 / 18P13)</name>
    <dbReference type="NCBI Taxonomy" id="213810"/>
    <lineage>
        <taxon>Bacteria</taxon>
        <taxon>Bacillati</taxon>
        <taxon>Bacillota</taxon>
        <taxon>Clostridia</taxon>
        <taxon>Eubacteriales</taxon>
        <taxon>Oscillospiraceae</taxon>
        <taxon>Ruminococcus</taxon>
    </lineage>
</organism>
<evidence type="ECO:0000313" key="2">
    <source>
        <dbReference type="Proteomes" id="UP000007054"/>
    </source>
</evidence>
<reference evidence="1" key="2">
    <citation type="submission" date="2010-03" db="EMBL/GenBank/DDBJ databases">
        <authorList>
            <person name="Pajon A."/>
        </authorList>
    </citation>
    <scope>NUCLEOTIDE SEQUENCE</scope>
    <source>
        <strain evidence="1">Type strain: 18P13</strain>
    </source>
</reference>
<sequence>MTKISDGVYKHRNVWITKLEQGIVVDNHLEIFKTYNDAKEFINKILDGSNKIEPRIIGEWHE</sequence>
<dbReference type="GeneID" id="83156449"/>
<dbReference type="Proteomes" id="UP000007054">
    <property type="component" value="Chromosome"/>
</dbReference>
<evidence type="ECO:0000313" key="1">
    <source>
        <dbReference type="EMBL" id="CBL17823.1"/>
    </source>
</evidence>
<name>D4LDX8_RUMC1</name>
<dbReference type="HOGENOM" id="CLU_2901500_0_0_9"/>
<dbReference type="AlphaFoldDB" id="D4LDX8"/>
<dbReference type="BioCyc" id="RCHA213810:RUM_RS08545-MONOMER"/>